<organism evidence="1 2">
    <name type="scientific">Paenibacillus arenilitoris</name>
    <dbReference type="NCBI Taxonomy" id="2772299"/>
    <lineage>
        <taxon>Bacteria</taxon>
        <taxon>Bacillati</taxon>
        <taxon>Bacillota</taxon>
        <taxon>Bacilli</taxon>
        <taxon>Bacillales</taxon>
        <taxon>Paenibacillaceae</taxon>
        <taxon>Paenibacillus</taxon>
    </lineage>
</organism>
<dbReference type="EMBL" id="JACXIY010000008">
    <property type="protein sequence ID" value="MBD2868207.1"/>
    <property type="molecule type" value="Genomic_DNA"/>
</dbReference>
<name>A0A927CK55_9BACL</name>
<comment type="caution">
    <text evidence="1">The sequence shown here is derived from an EMBL/GenBank/DDBJ whole genome shotgun (WGS) entry which is preliminary data.</text>
</comment>
<evidence type="ECO:0000313" key="1">
    <source>
        <dbReference type="EMBL" id="MBD2868207.1"/>
    </source>
</evidence>
<gene>
    <name evidence="1" type="ORF">IDH41_06445</name>
</gene>
<keyword evidence="2" id="KW-1185">Reference proteome</keyword>
<protein>
    <submittedName>
        <fullName evidence="1">Uncharacterized protein</fullName>
    </submittedName>
</protein>
<sequence>MVLGRAVTGNVRAFISACNTLVSYVGSDSNLTLLSLENTLKSLSTEYYWPLLDELEPKLGRYEPLVKPAREVAEFIYESVVTDMTLPNYGPSCLIHRDLWM</sequence>
<reference evidence="1" key="1">
    <citation type="submission" date="2020-09" db="EMBL/GenBank/DDBJ databases">
        <title>A novel bacterium of genus Paenibacillus, isolated from South China Sea.</title>
        <authorList>
            <person name="Huang H."/>
            <person name="Mo K."/>
            <person name="Hu Y."/>
        </authorList>
    </citation>
    <scope>NUCLEOTIDE SEQUENCE</scope>
    <source>
        <strain evidence="1">IB182493</strain>
    </source>
</reference>
<proteinExistence type="predicted"/>
<evidence type="ECO:0000313" key="2">
    <source>
        <dbReference type="Proteomes" id="UP000632125"/>
    </source>
</evidence>
<dbReference type="Proteomes" id="UP000632125">
    <property type="component" value="Unassembled WGS sequence"/>
</dbReference>
<accession>A0A927CK55</accession>
<dbReference type="AlphaFoldDB" id="A0A927CK55"/>
<dbReference type="RefSeq" id="WP_190859338.1">
    <property type="nucleotide sequence ID" value="NZ_JACXIY010000008.1"/>
</dbReference>